<dbReference type="Proteomes" id="UP000091820">
    <property type="component" value="Unassembled WGS sequence"/>
</dbReference>
<accession>A0A1A9WZ86</accession>
<name>A0A1A9WZ86_9MUSC</name>
<sequence>MGGWLGDTYTTLIIAAKILVWPLAKCQKKFKTIQLHCIKLKNNNKKKLTMLSWYIFKNASILDLTSISSTSLSAYNSQILLWNNKSLFLYISPESREDNGYKGKAENYCLKDYHPQMNRKTFMTRN</sequence>
<protein>
    <submittedName>
        <fullName evidence="1">Uncharacterized protein</fullName>
    </submittedName>
</protein>
<proteinExistence type="predicted"/>
<evidence type="ECO:0000313" key="1">
    <source>
        <dbReference type="EnsemblMetazoa" id="GBRI038181-PA"/>
    </source>
</evidence>
<keyword evidence="2" id="KW-1185">Reference proteome</keyword>
<dbReference type="AlphaFoldDB" id="A0A1A9WZ86"/>
<reference evidence="2" key="1">
    <citation type="submission" date="2014-03" db="EMBL/GenBank/DDBJ databases">
        <authorList>
            <person name="Aksoy S."/>
            <person name="Warren W."/>
            <person name="Wilson R.K."/>
        </authorList>
    </citation>
    <scope>NUCLEOTIDE SEQUENCE [LARGE SCALE GENOMIC DNA]</scope>
    <source>
        <strain evidence="2">IAEA</strain>
    </source>
</reference>
<dbReference type="VEuPathDB" id="VectorBase:GBRI038181"/>
<dbReference type="EnsemblMetazoa" id="GBRI038181-RA">
    <property type="protein sequence ID" value="GBRI038181-PA"/>
    <property type="gene ID" value="GBRI038181"/>
</dbReference>
<organism evidence="1 2">
    <name type="scientific">Glossina brevipalpis</name>
    <dbReference type="NCBI Taxonomy" id="37001"/>
    <lineage>
        <taxon>Eukaryota</taxon>
        <taxon>Metazoa</taxon>
        <taxon>Ecdysozoa</taxon>
        <taxon>Arthropoda</taxon>
        <taxon>Hexapoda</taxon>
        <taxon>Insecta</taxon>
        <taxon>Pterygota</taxon>
        <taxon>Neoptera</taxon>
        <taxon>Endopterygota</taxon>
        <taxon>Diptera</taxon>
        <taxon>Brachycera</taxon>
        <taxon>Muscomorpha</taxon>
        <taxon>Hippoboscoidea</taxon>
        <taxon>Glossinidae</taxon>
        <taxon>Glossina</taxon>
    </lineage>
</organism>
<reference evidence="1" key="2">
    <citation type="submission" date="2020-05" db="UniProtKB">
        <authorList>
            <consortium name="EnsemblMetazoa"/>
        </authorList>
    </citation>
    <scope>IDENTIFICATION</scope>
    <source>
        <strain evidence="1">IAEA</strain>
    </source>
</reference>
<evidence type="ECO:0000313" key="2">
    <source>
        <dbReference type="Proteomes" id="UP000091820"/>
    </source>
</evidence>